<reference evidence="1 2" key="1">
    <citation type="journal article" date="2015" name="Nature">
        <title>rRNA introns, odd ribosomes, and small enigmatic genomes across a large radiation of phyla.</title>
        <authorList>
            <person name="Brown C.T."/>
            <person name="Hug L.A."/>
            <person name="Thomas B.C."/>
            <person name="Sharon I."/>
            <person name="Castelle C.J."/>
            <person name="Singh A."/>
            <person name="Wilkins M.J."/>
            <person name="Williams K.H."/>
            <person name="Banfield J.F."/>
        </authorList>
    </citation>
    <scope>NUCLEOTIDE SEQUENCE [LARGE SCALE GENOMIC DNA]</scope>
</reference>
<name>A0A0G0IGM0_9BACT</name>
<organism evidence="1 2">
    <name type="scientific">Candidatus Woesebacteria bacterium GW2011_GWC1_38_13</name>
    <dbReference type="NCBI Taxonomy" id="1618583"/>
    <lineage>
        <taxon>Bacteria</taxon>
        <taxon>Candidatus Woeseibacteriota</taxon>
    </lineage>
</organism>
<dbReference type="Proteomes" id="UP000034096">
    <property type="component" value="Unassembled WGS sequence"/>
</dbReference>
<comment type="caution">
    <text evidence="1">The sequence shown here is derived from an EMBL/GenBank/DDBJ whole genome shotgun (WGS) entry which is preliminary data.</text>
</comment>
<evidence type="ECO:0000313" key="2">
    <source>
        <dbReference type="Proteomes" id="UP000034096"/>
    </source>
</evidence>
<dbReference type="AlphaFoldDB" id="A0A0G0IGM0"/>
<dbReference type="EMBL" id="LBUE01000050">
    <property type="protein sequence ID" value="KKQ53762.1"/>
    <property type="molecule type" value="Genomic_DNA"/>
</dbReference>
<proteinExistence type="predicted"/>
<sequence length="259" mass="28741">MIGLVPTDESYVKNEAETSVINQEAEVKMHPLEESARTLTQILNSASSRAQDSGEIFKTFLTDQFGLHGIPLTEEAKKVIEDIKRETEDGDKIQCTMGADLLGAMPGSKNIVMDTYGWQDKEGTEIIKDYNEAVDFITRADGSMDPNLANGGRIDRYGADIFKVDSFGDLNIGDKITVPRSPALPNGHIVVVIGKRLDENGKIHLKIFDVNYERSFGLARILEDVTEDNIYDQIAKGQKTNLYAIRPQGKFNRAISDNN</sequence>
<evidence type="ECO:0000313" key="1">
    <source>
        <dbReference type="EMBL" id="KKQ53762.1"/>
    </source>
</evidence>
<accession>A0A0G0IGM0</accession>
<protein>
    <submittedName>
        <fullName evidence="1">Uncharacterized protein</fullName>
    </submittedName>
</protein>
<gene>
    <name evidence="1" type="ORF">US75_C0050G0004</name>
</gene>